<feature type="compositionally biased region" description="Polar residues" evidence="1">
    <location>
        <begin position="150"/>
        <end position="159"/>
    </location>
</feature>
<evidence type="ECO:0000313" key="2">
    <source>
        <dbReference type="EMBL" id="KJX99132.1"/>
    </source>
</evidence>
<proteinExistence type="predicted"/>
<feature type="region of interest" description="Disordered" evidence="1">
    <location>
        <begin position="215"/>
        <end position="262"/>
    </location>
</feature>
<dbReference type="EMBL" id="LAFY01000364">
    <property type="protein sequence ID" value="KJX99132.1"/>
    <property type="molecule type" value="Genomic_DNA"/>
</dbReference>
<sequence>MSETNHHLFGSCACQRNQYTILVKRTSSPLPQVFFDNSTSYRRTQATPITAWLRVPLAHYHSTTHALFPDESHSAIKRTFHTPASSRKTTDPPVRRQFCGFCGTHLTAWEEGGGGGQVKDQRGEDWLDVTLGSLEDESLERLEELGILPDSSSDDSSAYETEGTDRNTAEEEEPDAMIPRTKSTRPPHRMTSRGIPYFEELVEHSRFGRIKRQVGGHTSRDGTMSVRWEVTEIDGTAGGDDEEMPDSPELRGSVAKRQRVDS</sequence>
<feature type="region of interest" description="Disordered" evidence="1">
    <location>
        <begin position="145"/>
        <end position="192"/>
    </location>
</feature>
<evidence type="ECO:0008006" key="4">
    <source>
        <dbReference type="Google" id="ProtNLM"/>
    </source>
</evidence>
<dbReference type="SUPFAM" id="SSF51316">
    <property type="entry name" value="Mss4-like"/>
    <property type="match status" value="1"/>
</dbReference>
<evidence type="ECO:0000256" key="1">
    <source>
        <dbReference type="SAM" id="MobiDB-lite"/>
    </source>
</evidence>
<name>A0A0F4GQ02_9PEZI</name>
<feature type="compositionally biased region" description="Basic residues" evidence="1">
    <location>
        <begin position="182"/>
        <end position="191"/>
    </location>
</feature>
<gene>
    <name evidence="2" type="ORF">TI39_contig372g00018</name>
</gene>
<dbReference type="InterPro" id="IPR011057">
    <property type="entry name" value="Mss4-like_sf"/>
</dbReference>
<organism evidence="2 3">
    <name type="scientific">Zymoseptoria brevis</name>
    <dbReference type="NCBI Taxonomy" id="1047168"/>
    <lineage>
        <taxon>Eukaryota</taxon>
        <taxon>Fungi</taxon>
        <taxon>Dikarya</taxon>
        <taxon>Ascomycota</taxon>
        <taxon>Pezizomycotina</taxon>
        <taxon>Dothideomycetes</taxon>
        <taxon>Dothideomycetidae</taxon>
        <taxon>Mycosphaerellales</taxon>
        <taxon>Mycosphaerellaceae</taxon>
        <taxon>Zymoseptoria</taxon>
    </lineage>
</organism>
<reference evidence="2 3" key="1">
    <citation type="submission" date="2015-03" db="EMBL/GenBank/DDBJ databases">
        <title>RNA-seq based gene annotation and comparative genomics of four Zymoseptoria species reveal species-specific pathogenicity related genes and transposable element activity.</title>
        <authorList>
            <person name="Grandaubert J."/>
            <person name="Bhattacharyya A."/>
            <person name="Stukenbrock E.H."/>
        </authorList>
    </citation>
    <scope>NUCLEOTIDE SEQUENCE [LARGE SCALE GENOMIC DNA]</scope>
    <source>
        <strain evidence="2 3">Zb18110</strain>
    </source>
</reference>
<dbReference type="AlphaFoldDB" id="A0A0F4GQ02"/>
<comment type="caution">
    <text evidence="2">The sequence shown here is derived from an EMBL/GenBank/DDBJ whole genome shotgun (WGS) entry which is preliminary data.</text>
</comment>
<evidence type="ECO:0000313" key="3">
    <source>
        <dbReference type="Proteomes" id="UP000033647"/>
    </source>
</evidence>
<dbReference type="Proteomes" id="UP000033647">
    <property type="component" value="Unassembled WGS sequence"/>
</dbReference>
<accession>A0A0F4GQ02</accession>
<dbReference type="STRING" id="1047168.A0A0F4GQ02"/>
<dbReference type="OrthoDB" id="3907216at2759"/>
<protein>
    <recommendedName>
        <fullName evidence="4">CENP-V/GFA domain-containing protein</fullName>
    </recommendedName>
</protein>
<dbReference type="Gene3D" id="3.90.1590.10">
    <property type="entry name" value="glutathione-dependent formaldehyde- activating enzyme (gfa)"/>
    <property type="match status" value="1"/>
</dbReference>
<keyword evidence="3" id="KW-1185">Reference proteome</keyword>